<evidence type="ECO:0000313" key="2">
    <source>
        <dbReference type="EMBL" id="KAL2290621.1"/>
    </source>
</evidence>
<sequence>MAQALCWHDDVFPAPPRPFNLLPRNFLSLTSSIPSITWPYFLSVDFETVHPSREPASNPSASQQHHPIRPRSNVWRSC</sequence>
<dbReference type="EMBL" id="JBAWTH010000008">
    <property type="protein sequence ID" value="KAL2290621.1"/>
    <property type="molecule type" value="Genomic_DNA"/>
</dbReference>
<comment type="caution">
    <text evidence="2">The sequence shown here is derived from an EMBL/GenBank/DDBJ whole genome shotgun (WGS) entry which is preliminary data.</text>
</comment>
<dbReference type="Proteomes" id="UP001600888">
    <property type="component" value="Unassembled WGS sequence"/>
</dbReference>
<proteinExistence type="predicted"/>
<evidence type="ECO:0000313" key="3">
    <source>
        <dbReference type="Proteomes" id="UP001600888"/>
    </source>
</evidence>
<evidence type="ECO:0000256" key="1">
    <source>
        <dbReference type="SAM" id="MobiDB-lite"/>
    </source>
</evidence>
<accession>A0ABR4F7X9</accession>
<keyword evidence="3" id="KW-1185">Reference proteome</keyword>
<gene>
    <name evidence="2" type="ORF">FJTKL_14660</name>
</gene>
<organism evidence="2 3">
    <name type="scientific">Diaporthe vaccinii</name>
    <dbReference type="NCBI Taxonomy" id="105482"/>
    <lineage>
        <taxon>Eukaryota</taxon>
        <taxon>Fungi</taxon>
        <taxon>Dikarya</taxon>
        <taxon>Ascomycota</taxon>
        <taxon>Pezizomycotina</taxon>
        <taxon>Sordariomycetes</taxon>
        <taxon>Sordariomycetidae</taxon>
        <taxon>Diaporthales</taxon>
        <taxon>Diaporthaceae</taxon>
        <taxon>Diaporthe</taxon>
        <taxon>Diaporthe eres species complex</taxon>
    </lineage>
</organism>
<protein>
    <submittedName>
        <fullName evidence="2">Uncharacterized protein</fullName>
    </submittedName>
</protein>
<name>A0ABR4F7X9_9PEZI</name>
<reference evidence="2 3" key="1">
    <citation type="submission" date="2024-03" db="EMBL/GenBank/DDBJ databases">
        <title>A high-quality draft genome sequence of Diaporthe vaccinii, a causative agent of upright dieback and viscid rot disease in cranberry plants.</title>
        <authorList>
            <person name="Sarrasin M."/>
            <person name="Lang B.F."/>
            <person name="Burger G."/>
        </authorList>
    </citation>
    <scope>NUCLEOTIDE SEQUENCE [LARGE SCALE GENOMIC DNA]</scope>
    <source>
        <strain evidence="2 3">IS7</strain>
    </source>
</reference>
<feature type="region of interest" description="Disordered" evidence="1">
    <location>
        <begin position="50"/>
        <end position="78"/>
    </location>
</feature>
<feature type="compositionally biased region" description="Polar residues" evidence="1">
    <location>
        <begin position="55"/>
        <end position="65"/>
    </location>
</feature>